<evidence type="ECO:0000259" key="1">
    <source>
        <dbReference type="Pfam" id="PF01593"/>
    </source>
</evidence>
<accession>A0A7W8DQF0</accession>
<dbReference type="Gene3D" id="3.50.50.60">
    <property type="entry name" value="FAD/NAD(P)-binding domain"/>
    <property type="match status" value="1"/>
</dbReference>
<dbReference type="Gene3D" id="3.90.660.10">
    <property type="match status" value="1"/>
</dbReference>
<dbReference type="EMBL" id="JACHIF010000006">
    <property type="protein sequence ID" value="MBB5038734.1"/>
    <property type="molecule type" value="Genomic_DNA"/>
</dbReference>
<organism evidence="2 3">
    <name type="scientific">Prosthecobacter dejongeii</name>
    <dbReference type="NCBI Taxonomy" id="48465"/>
    <lineage>
        <taxon>Bacteria</taxon>
        <taxon>Pseudomonadati</taxon>
        <taxon>Verrucomicrobiota</taxon>
        <taxon>Verrucomicrobiia</taxon>
        <taxon>Verrucomicrobiales</taxon>
        <taxon>Verrucomicrobiaceae</taxon>
        <taxon>Prosthecobacter</taxon>
    </lineage>
</organism>
<dbReference type="InterPro" id="IPR002937">
    <property type="entry name" value="Amino_oxidase"/>
</dbReference>
<dbReference type="Pfam" id="PF13450">
    <property type="entry name" value="NAD_binding_8"/>
    <property type="match status" value="1"/>
</dbReference>
<name>A0A7W8DQF0_9BACT</name>
<dbReference type="PANTHER" id="PTHR16128">
    <property type="entry name" value="FAD/NAD(P)-BINDING OXIDOREDUCTASE FAMILY PROTEIN"/>
    <property type="match status" value="1"/>
</dbReference>
<gene>
    <name evidence="2" type="ORF">HNQ64_002999</name>
</gene>
<dbReference type="SUPFAM" id="SSF51905">
    <property type="entry name" value="FAD/NAD(P)-binding domain"/>
    <property type="match status" value="1"/>
</dbReference>
<evidence type="ECO:0000313" key="3">
    <source>
        <dbReference type="Proteomes" id="UP000534294"/>
    </source>
</evidence>
<protein>
    <recommendedName>
        <fullName evidence="1">Amine oxidase domain-containing protein</fullName>
    </recommendedName>
</protein>
<dbReference type="RefSeq" id="WP_184209811.1">
    <property type="nucleotide sequence ID" value="NZ_JACHIF010000006.1"/>
</dbReference>
<dbReference type="PRINTS" id="PR00419">
    <property type="entry name" value="ADXRDTASE"/>
</dbReference>
<dbReference type="PROSITE" id="PS51257">
    <property type="entry name" value="PROKAR_LIPOPROTEIN"/>
    <property type="match status" value="1"/>
</dbReference>
<feature type="domain" description="Amine oxidase" evidence="1">
    <location>
        <begin position="86"/>
        <end position="308"/>
    </location>
</feature>
<dbReference type="GO" id="GO:0016491">
    <property type="term" value="F:oxidoreductase activity"/>
    <property type="evidence" value="ECO:0007669"/>
    <property type="project" value="InterPro"/>
</dbReference>
<comment type="caution">
    <text evidence="2">The sequence shown here is derived from an EMBL/GenBank/DDBJ whole genome shotgun (WGS) entry which is preliminary data.</text>
</comment>
<reference evidence="2 3" key="1">
    <citation type="submission" date="2020-08" db="EMBL/GenBank/DDBJ databases">
        <title>Genomic Encyclopedia of Type Strains, Phase IV (KMG-IV): sequencing the most valuable type-strain genomes for metagenomic binning, comparative biology and taxonomic classification.</title>
        <authorList>
            <person name="Goeker M."/>
        </authorList>
    </citation>
    <scope>NUCLEOTIDE SEQUENCE [LARGE SCALE GENOMIC DNA]</scope>
    <source>
        <strain evidence="2 3">DSM 12251</strain>
    </source>
</reference>
<evidence type="ECO:0000313" key="2">
    <source>
        <dbReference type="EMBL" id="MBB5038734.1"/>
    </source>
</evidence>
<dbReference type="AlphaFoldDB" id="A0A7W8DQF0"/>
<dbReference type="PANTHER" id="PTHR16128:SF5">
    <property type="entry name" value="FAD_NAD(P)-BINDING OXIDOREDUCTASE FAMILY PROTEIN"/>
    <property type="match status" value="1"/>
</dbReference>
<keyword evidence="3" id="KW-1185">Reference proteome</keyword>
<sequence length="311" mass="34710">MPKIAIIGAGLAGIACARRLKQEGMPVTVFEKSRGYGGRCATKRWQDCRVDHGAQYFTLRDPQFQQTVQEVCGDQVLSLTAPVLHLENGQSSCTPRYYHVKGNSHLCRDLAQGLEVRFEQTLTPVRADGEAWQIQDEVYDEVISTAPLPQTLKLFNQPATVDPYVPCLAMLALYQQPPQGKTAELYGMMGRPTDDIAWSACENHKLGRITPGNTVMVVHAGERFSYEHLESQPEEWSALLRKQLETLWELPRQNFTAQLTHRWRFARVNQPVSPPSLPAGLHFCGDALGQSRVEAAWLQGVSQAEALLTAL</sequence>
<dbReference type="InterPro" id="IPR036188">
    <property type="entry name" value="FAD/NAD-bd_sf"/>
</dbReference>
<dbReference type="Proteomes" id="UP000534294">
    <property type="component" value="Unassembled WGS sequence"/>
</dbReference>
<proteinExistence type="predicted"/>
<dbReference type="Pfam" id="PF01593">
    <property type="entry name" value="Amino_oxidase"/>
    <property type="match status" value="1"/>
</dbReference>